<dbReference type="CDD" id="cd00609">
    <property type="entry name" value="AAT_like"/>
    <property type="match status" value="1"/>
</dbReference>
<dbReference type="AlphaFoldDB" id="A0A8K0NR67"/>
<dbReference type="PANTHER" id="PTHR42885">
    <property type="entry name" value="HISTIDINOL-PHOSPHATE AMINOTRANSFERASE-RELATED"/>
    <property type="match status" value="1"/>
</dbReference>
<dbReference type="Pfam" id="PF00155">
    <property type="entry name" value="Aminotran_1_2"/>
    <property type="match status" value="1"/>
</dbReference>
<evidence type="ECO:0000256" key="9">
    <source>
        <dbReference type="RuleBase" id="RU003693"/>
    </source>
</evidence>
<sequence>MPILGVPTNEPTPTHPPHFSLESIIRPNILSLVPYRSARDDYDSGILLDANENALGPVLPALLRAYQEGTGGKDGEAMPIRKEEDFADEIQGVNGSGTKVNGASSSSSSNPLMSMTTSQLASLNRYPSPTHDPLKQLIAEHRGVPSPNWVFLGVGSDEVIDLLFRVSCVPGKDVVITTPPTYGMYGVTANVNDVGVVEVPLVTEEGKFEVDIEALERTFLEQPNAKLLFLCSPGNPTGTLIPLSTVRRIASNPNYKGIVVVDEAYIDFAPDPSGDTAVGLVKEFANVCVSQTLSKGFGLAGIRLGFALASPPLVQIMTNTKAPYNISVPTATLALTAFTPSGISLLDSHTARLLRNRDDLIARLSSGEIKSIGKILGGNHANFILVQILNEQGQTSNERAKMVYKKLAEELGVVVRFRGMEKGCEGCLRITVGSEEEVEVLLRRMKEVLGS</sequence>
<feature type="domain" description="Aminotransferase class I/classII large" evidence="11">
    <location>
        <begin position="122"/>
        <end position="444"/>
    </location>
</feature>
<organism evidence="12 13">
    <name type="scientific">Filobasidium floriforme</name>
    <dbReference type="NCBI Taxonomy" id="5210"/>
    <lineage>
        <taxon>Eukaryota</taxon>
        <taxon>Fungi</taxon>
        <taxon>Dikarya</taxon>
        <taxon>Basidiomycota</taxon>
        <taxon>Agaricomycotina</taxon>
        <taxon>Tremellomycetes</taxon>
        <taxon>Filobasidiales</taxon>
        <taxon>Filobasidiaceae</taxon>
        <taxon>Filobasidium</taxon>
    </lineage>
</organism>
<evidence type="ECO:0000256" key="4">
    <source>
        <dbReference type="ARBA" id="ARBA00012748"/>
    </source>
</evidence>
<comment type="cofactor">
    <cofactor evidence="1 9">
        <name>pyridoxal 5'-phosphate</name>
        <dbReference type="ChEBI" id="CHEBI:597326"/>
    </cofactor>
</comment>
<evidence type="ECO:0000256" key="7">
    <source>
        <dbReference type="ARBA" id="ARBA00022898"/>
    </source>
</evidence>
<evidence type="ECO:0000256" key="10">
    <source>
        <dbReference type="SAM" id="MobiDB-lite"/>
    </source>
</evidence>
<evidence type="ECO:0000259" key="11">
    <source>
        <dbReference type="Pfam" id="PF00155"/>
    </source>
</evidence>
<protein>
    <recommendedName>
        <fullName evidence="4">histidinol-phosphate transaminase</fullName>
        <ecNumber evidence="4">2.6.1.9</ecNumber>
    </recommendedName>
</protein>
<evidence type="ECO:0000256" key="8">
    <source>
        <dbReference type="ARBA" id="ARBA00047481"/>
    </source>
</evidence>
<dbReference type="InterPro" id="IPR015422">
    <property type="entry name" value="PyrdxlP-dep_Trfase_small"/>
</dbReference>
<evidence type="ECO:0000313" key="13">
    <source>
        <dbReference type="Proteomes" id="UP000812966"/>
    </source>
</evidence>
<comment type="pathway">
    <text evidence="2">Amino-acid biosynthesis; L-histidine biosynthesis; L-histidine from 5-phospho-alpha-D-ribose 1-diphosphate: step 7/9.</text>
</comment>
<comment type="similarity">
    <text evidence="3 9">Belongs to the class-II pyridoxal-phosphate-dependent aminotransferase family.</text>
</comment>
<keyword evidence="6" id="KW-0808">Transferase</keyword>
<dbReference type="Gene3D" id="3.40.640.10">
    <property type="entry name" value="Type I PLP-dependent aspartate aminotransferase-like (Major domain)"/>
    <property type="match status" value="1"/>
</dbReference>
<dbReference type="InterPro" id="IPR015421">
    <property type="entry name" value="PyrdxlP-dep_Trfase_major"/>
</dbReference>
<dbReference type="Gene3D" id="3.90.1150.10">
    <property type="entry name" value="Aspartate Aminotransferase, domain 1"/>
    <property type="match status" value="1"/>
</dbReference>
<dbReference type="InterPro" id="IPR001917">
    <property type="entry name" value="Aminotrans_II_pyridoxalP_BS"/>
</dbReference>
<dbReference type="InterPro" id="IPR004839">
    <property type="entry name" value="Aminotransferase_I/II_large"/>
</dbReference>
<dbReference type="EC" id="2.6.1.9" evidence="4"/>
<evidence type="ECO:0000313" key="12">
    <source>
        <dbReference type="EMBL" id="KAG7562021.1"/>
    </source>
</evidence>
<comment type="catalytic activity">
    <reaction evidence="8">
        <text>L-histidinol phosphate + 2-oxoglutarate = 3-(imidazol-4-yl)-2-oxopropyl phosphate + L-glutamate</text>
        <dbReference type="Rhea" id="RHEA:23744"/>
        <dbReference type="ChEBI" id="CHEBI:16810"/>
        <dbReference type="ChEBI" id="CHEBI:29985"/>
        <dbReference type="ChEBI" id="CHEBI:57766"/>
        <dbReference type="ChEBI" id="CHEBI:57980"/>
        <dbReference type="EC" id="2.6.1.9"/>
    </reaction>
</comment>
<feature type="region of interest" description="Disordered" evidence="10">
    <location>
        <begin position="92"/>
        <end position="113"/>
    </location>
</feature>
<keyword evidence="5" id="KW-0032">Aminotransferase</keyword>
<accession>A0A8K0NR67</accession>
<dbReference type="EMBL" id="JABELV010000041">
    <property type="protein sequence ID" value="KAG7562021.1"/>
    <property type="molecule type" value="Genomic_DNA"/>
</dbReference>
<name>A0A8K0NR67_9TREE</name>
<evidence type="ECO:0000256" key="2">
    <source>
        <dbReference type="ARBA" id="ARBA00005011"/>
    </source>
</evidence>
<dbReference type="GO" id="GO:0030170">
    <property type="term" value="F:pyridoxal phosphate binding"/>
    <property type="evidence" value="ECO:0007669"/>
    <property type="project" value="InterPro"/>
</dbReference>
<reference evidence="12" key="1">
    <citation type="submission" date="2020-04" db="EMBL/GenBank/DDBJ databases">
        <title>Analysis of mating type loci in Filobasidium floriforme.</title>
        <authorList>
            <person name="Nowrousian M."/>
        </authorList>
    </citation>
    <scope>NUCLEOTIDE SEQUENCE</scope>
    <source>
        <strain evidence="12">CBS 6242</strain>
    </source>
</reference>
<proteinExistence type="inferred from homology"/>
<dbReference type="GO" id="GO:0004400">
    <property type="term" value="F:histidinol-phosphate transaminase activity"/>
    <property type="evidence" value="ECO:0007669"/>
    <property type="project" value="UniProtKB-EC"/>
</dbReference>
<dbReference type="PANTHER" id="PTHR42885:SF2">
    <property type="entry name" value="HISTIDINOL-PHOSPHATE AMINOTRANSFERASE"/>
    <property type="match status" value="1"/>
</dbReference>
<dbReference type="InterPro" id="IPR015424">
    <property type="entry name" value="PyrdxlP-dep_Trfase"/>
</dbReference>
<keyword evidence="7 9" id="KW-0663">Pyridoxal phosphate</keyword>
<evidence type="ECO:0000256" key="5">
    <source>
        <dbReference type="ARBA" id="ARBA00022576"/>
    </source>
</evidence>
<keyword evidence="13" id="KW-1185">Reference proteome</keyword>
<evidence type="ECO:0000256" key="6">
    <source>
        <dbReference type="ARBA" id="ARBA00022679"/>
    </source>
</evidence>
<dbReference type="Proteomes" id="UP000812966">
    <property type="component" value="Unassembled WGS sequence"/>
</dbReference>
<comment type="caution">
    <text evidence="12">The sequence shown here is derived from an EMBL/GenBank/DDBJ whole genome shotgun (WGS) entry which is preliminary data.</text>
</comment>
<evidence type="ECO:0000256" key="3">
    <source>
        <dbReference type="ARBA" id="ARBA00008392"/>
    </source>
</evidence>
<dbReference type="PROSITE" id="PS00599">
    <property type="entry name" value="AA_TRANSFER_CLASS_2"/>
    <property type="match status" value="1"/>
</dbReference>
<evidence type="ECO:0000256" key="1">
    <source>
        <dbReference type="ARBA" id="ARBA00001933"/>
    </source>
</evidence>
<dbReference type="SUPFAM" id="SSF53383">
    <property type="entry name" value="PLP-dependent transferases"/>
    <property type="match status" value="1"/>
</dbReference>
<gene>
    <name evidence="12" type="ORF">FFLO_02576</name>
</gene>